<dbReference type="PANTHER" id="PTHR30429">
    <property type="entry name" value="D-METHIONINE-BINDING LIPOPROTEIN METQ"/>
    <property type="match status" value="1"/>
</dbReference>
<comment type="similarity">
    <text evidence="6">Belongs to the nlpA lipoprotein family.</text>
</comment>
<evidence type="ECO:0000256" key="5">
    <source>
        <dbReference type="ARBA" id="ARBA00023288"/>
    </source>
</evidence>
<dbReference type="InterPro" id="IPR004872">
    <property type="entry name" value="Lipoprotein_NlpA"/>
</dbReference>
<accession>A0A6N7W7V6</accession>
<evidence type="ECO:0000256" key="1">
    <source>
        <dbReference type="ARBA" id="ARBA00004635"/>
    </source>
</evidence>
<dbReference type="PANTHER" id="PTHR30429:SF0">
    <property type="entry name" value="METHIONINE-BINDING LIPOPROTEIN METQ"/>
    <property type="match status" value="1"/>
</dbReference>
<evidence type="ECO:0000256" key="4">
    <source>
        <dbReference type="ARBA" id="ARBA00023139"/>
    </source>
</evidence>
<sequence>MRKSTIFSIAAIAALGLAGCSGSADKAESSDTQSAEQSSSTGSAGGDLTVLKVGASPSPHGQILRFVDENLAEEAGLKIEVVEYADYVQPNEALRSGDLDANFFQTVPYLESESEARGFDFVAGEGVHLEPLGIYSDKIEDIKDLKDGAKVGIINDPSNQARALKLLADQGLVELPESGEASVATVTPLRGIELVQVEGPTLVRALPDVDIAVINGNFAQEGGLSASEDALVVESPENNPAVNVLVWSADTDKADAIKKLEDLLHSDDVKTFIETTWTDGSVIPAF</sequence>
<keyword evidence="3" id="KW-0472">Membrane</keyword>
<dbReference type="PROSITE" id="PS51257">
    <property type="entry name" value="PROKAR_LIPOPROTEIN"/>
    <property type="match status" value="1"/>
</dbReference>
<keyword evidence="11" id="KW-1185">Reference proteome</keyword>
<proteinExistence type="inferred from homology"/>
<evidence type="ECO:0000256" key="7">
    <source>
        <dbReference type="PIRSR" id="PIRSR002854-1"/>
    </source>
</evidence>
<feature type="chain" id="PRO_5038579186" description="Lipoprotein" evidence="9">
    <location>
        <begin position="27"/>
        <end position="286"/>
    </location>
</feature>
<dbReference type="AlphaFoldDB" id="A0A6N7W7V6"/>
<reference evidence="10 11" key="1">
    <citation type="submission" date="2019-08" db="EMBL/GenBank/DDBJ databases">
        <title>In-depth cultivation of the pig gut microbiome towards novel bacterial diversity and tailored functional studies.</title>
        <authorList>
            <person name="Wylensek D."/>
            <person name="Hitch T.C.A."/>
            <person name="Clavel T."/>
        </authorList>
    </citation>
    <scope>NUCLEOTIDE SEQUENCE [LARGE SCALE GENOMIC DNA]</scope>
    <source>
        <strain evidence="10 11">WB03_NA08</strain>
    </source>
</reference>
<comment type="subcellular location">
    <subcellularLocation>
        <location evidence="1">Membrane</location>
        <topology evidence="1">Lipid-anchor</topology>
    </subcellularLocation>
</comment>
<evidence type="ECO:0000313" key="11">
    <source>
        <dbReference type="Proteomes" id="UP000470875"/>
    </source>
</evidence>
<feature type="compositionally biased region" description="Low complexity" evidence="8">
    <location>
        <begin position="25"/>
        <end position="41"/>
    </location>
</feature>
<comment type="caution">
    <text evidence="10">The sequence shown here is derived from an EMBL/GenBank/DDBJ whole genome shotgun (WGS) entry which is preliminary data.</text>
</comment>
<gene>
    <name evidence="10" type="ORF">FYJ24_05445</name>
</gene>
<dbReference type="GO" id="GO:0016020">
    <property type="term" value="C:membrane"/>
    <property type="evidence" value="ECO:0007669"/>
    <property type="project" value="UniProtKB-SubCell"/>
</dbReference>
<dbReference type="PIRSF" id="PIRSF002854">
    <property type="entry name" value="MetQ"/>
    <property type="match status" value="1"/>
</dbReference>
<protein>
    <recommendedName>
        <fullName evidence="6">Lipoprotein</fullName>
    </recommendedName>
</protein>
<keyword evidence="2 9" id="KW-0732">Signal</keyword>
<dbReference type="Pfam" id="PF03180">
    <property type="entry name" value="Lipoprotein_9"/>
    <property type="match status" value="1"/>
</dbReference>
<evidence type="ECO:0000256" key="8">
    <source>
        <dbReference type="SAM" id="MobiDB-lite"/>
    </source>
</evidence>
<keyword evidence="5 6" id="KW-0449">Lipoprotein</keyword>
<dbReference type="EMBL" id="VULO01000005">
    <property type="protein sequence ID" value="MSS84218.1"/>
    <property type="molecule type" value="Genomic_DNA"/>
</dbReference>
<name>A0A6N7W7V6_9ACTO</name>
<evidence type="ECO:0000256" key="9">
    <source>
        <dbReference type="SAM" id="SignalP"/>
    </source>
</evidence>
<evidence type="ECO:0000313" key="10">
    <source>
        <dbReference type="EMBL" id="MSS84218.1"/>
    </source>
</evidence>
<feature type="lipid moiety-binding region" description="S-diacylglycerol cysteine" evidence="7">
    <location>
        <position position="20"/>
    </location>
</feature>
<evidence type="ECO:0000256" key="3">
    <source>
        <dbReference type="ARBA" id="ARBA00023136"/>
    </source>
</evidence>
<feature type="signal peptide" evidence="9">
    <location>
        <begin position="1"/>
        <end position="26"/>
    </location>
</feature>
<organism evidence="10 11">
    <name type="scientific">Scrofimicrobium canadense</name>
    <dbReference type="NCBI Taxonomy" id="2652290"/>
    <lineage>
        <taxon>Bacteria</taxon>
        <taxon>Bacillati</taxon>
        <taxon>Actinomycetota</taxon>
        <taxon>Actinomycetes</taxon>
        <taxon>Actinomycetales</taxon>
        <taxon>Actinomycetaceae</taxon>
        <taxon>Scrofimicrobium</taxon>
    </lineage>
</organism>
<dbReference type="CDD" id="cd13597">
    <property type="entry name" value="PBP2_lipoprotein_Tp32"/>
    <property type="match status" value="1"/>
</dbReference>
<dbReference type="Gene3D" id="3.40.190.10">
    <property type="entry name" value="Periplasmic binding protein-like II"/>
    <property type="match status" value="2"/>
</dbReference>
<dbReference type="SUPFAM" id="SSF53850">
    <property type="entry name" value="Periplasmic binding protein-like II"/>
    <property type="match status" value="1"/>
</dbReference>
<evidence type="ECO:0000256" key="2">
    <source>
        <dbReference type="ARBA" id="ARBA00022729"/>
    </source>
</evidence>
<feature type="region of interest" description="Disordered" evidence="8">
    <location>
        <begin position="25"/>
        <end position="49"/>
    </location>
</feature>
<evidence type="ECO:0000256" key="6">
    <source>
        <dbReference type="PIRNR" id="PIRNR002854"/>
    </source>
</evidence>
<dbReference type="RefSeq" id="WP_154544340.1">
    <property type="nucleotide sequence ID" value="NZ_VULO01000005.1"/>
</dbReference>
<keyword evidence="4" id="KW-0564">Palmitate</keyword>
<dbReference type="Proteomes" id="UP000470875">
    <property type="component" value="Unassembled WGS sequence"/>
</dbReference>